<dbReference type="NCBIfam" id="TIGR00012">
    <property type="entry name" value="L29"/>
    <property type="match status" value="1"/>
</dbReference>
<dbReference type="HAMAP" id="MF_00374">
    <property type="entry name" value="Ribosomal_uL29"/>
    <property type="match status" value="1"/>
</dbReference>
<dbReference type="InterPro" id="IPR036049">
    <property type="entry name" value="Ribosomal_uL29_sf"/>
</dbReference>
<dbReference type="RefSeq" id="WP_002695052.1">
    <property type="nucleotide sequence ID" value="NZ_AAWS01000007.1"/>
</dbReference>
<dbReference type="GO" id="GO:1990904">
    <property type="term" value="C:ribonucleoprotein complex"/>
    <property type="evidence" value="ECO:0007669"/>
    <property type="project" value="UniProtKB-KW"/>
</dbReference>
<evidence type="ECO:0000313" key="6">
    <source>
        <dbReference type="EMBL" id="EAY30192.1"/>
    </source>
</evidence>
<gene>
    <name evidence="5" type="primary">rpmC</name>
    <name evidence="6" type="ORF">M23134_08014</name>
</gene>
<dbReference type="Pfam" id="PF00831">
    <property type="entry name" value="Ribosomal_L29"/>
    <property type="match status" value="1"/>
</dbReference>
<sequence length="68" mass="7987">MKNDEIRSLTTEELKERTNAERDKLQKLKFAHAISPIENPMKIRVARKIIARLNTELRVRELAEKSKS</sequence>
<dbReference type="GO" id="GO:0006412">
    <property type="term" value="P:translation"/>
    <property type="evidence" value="ECO:0007669"/>
    <property type="project" value="UniProtKB-UniRule"/>
</dbReference>
<name>A1ZGS3_MICM2</name>
<keyword evidence="7" id="KW-1185">Reference proteome</keyword>
<dbReference type="GO" id="GO:0005840">
    <property type="term" value="C:ribosome"/>
    <property type="evidence" value="ECO:0007669"/>
    <property type="project" value="UniProtKB-KW"/>
</dbReference>
<dbReference type="AlphaFoldDB" id="A1ZGS3"/>
<dbReference type="Proteomes" id="UP000004095">
    <property type="component" value="Unassembled WGS sequence"/>
</dbReference>
<accession>A1ZGS3</accession>
<dbReference type="OrthoDB" id="5296761at2"/>
<keyword evidence="3 5" id="KW-0687">Ribonucleoprotein</keyword>
<dbReference type="GO" id="GO:0003735">
    <property type="term" value="F:structural constituent of ribosome"/>
    <property type="evidence" value="ECO:0007669"/>
    <property type="project" value="InterPro"/>
</dbReference>
<comment type="caution">
    <text evidence="6">The sequence shown here is derived from an EMBL/GenBank/DDBJ whole genome shotgun (WGS) entry which is preliminary data.</text>
</comment>
<evidence type="ECO:0000256" key="1">
    <source>
        <dbReference type="ARBA" id="ARBA00009254"/>
    </source>
</evidence>
<organism evidence="6 7">
    <name type="scientific">Microscilla marina ATCC 23134</name>
    <dbReference type="NCBI Taxonomy" id="313606"/>
    <lineage>
        <taxon>Bacteria</taxon>
        <taxon>Pseudomonadati</taxon>
        <taxon>Bacteroidota</taxon>
        <taxon>Cytophagia</taxon>
        <taxon>Cytophagales</taxon>
        <taxon>Microscillaceae</taxon>
        <taxon>Microscilla</taxon>
    </lineage>
</organism>
<protein>
    <recommendedName>
        <fullName evidence="4 5">Large ribosomal subunit protein uL29</fullName>
    </recommendedName>
</protein>
<keyword evidence="2 5" id="KW-0689">Ribosomal protein</keyword>
<evidence type="ECO:0000256" key="4">
    <source>
        <dbReference type="ARBA" id="ARBA00035204"/>
    </source>
</evidence>
<dbReference type="SUPFAM" id="SSF46561">
    <property type="entry name" value="Ribosomal protein L29 (L29p)"/>
    <property type="match status" value="1"/>
</dbReference>
<dbReference type="Gene3D" id="1.10.287.310">
    <property type="match status" value="1"/>
</dbReference>
<dbReference type="EMBL" id="AAWS01000007">
    <property type="protein sequence ID" value="EAY30192.1"/>
    <property type="molecule type" value="Genomic_DNA"/>
</dbReference>
<dbReference type="InterPro" id="IPR001854">
    <property type="entry name" value="Ribosomal_uL29"/>
</dbReference>
<evidence type="ECO:0000313" key="7">
    <source>
        <dbReference type="Proteomes" id="UP000004095"/>
    </source>
</evidence>
<reference evidence="6 7" key="1">
    <citation type="submission" date="2007-01" db="EMBL/GenBank/DDBJ databases">
        <authorList>
            <person name="Haygood M."/>
            <person name="Podell S."/>
            <person name="Anderson C."/>
            <person name="Hopkinson B."/>
            <person name="Roe K."/>
            <person name="Barbeau K."/>
            <person name="Gaasterland T."/>
            <person name="Ferriera S."/>
            <person name="Johnson J."/>
            <person name="Kravitz S."/>
            <person name="Beeson K."/>
            <person name="Sutton G."/>
            <person name="Rogers Y.-H."/>
            <person name="Friedman R."/>
            <person name="Frazier M."/>
            <person name="Venter J.C."/>
        </authorList>
    </citation>
    <scope>NUCLEOTIDE SEQUENCE [LARGE SCALE GENOMIC DNA]</scope>
    <source>
        <strain evidence="6 7">ATCC 23134</strain>
    </source>
</reference>
<comment type="similarity">
    <text evidence="1 5">Belongs to the universal ribosomal protein uL29 family.</text>
</comment>
<dbReference type="CDD" id="cd00427">
    <property type="entry name" value="Ribosomal_L29_HIP"/>
    <property type="match status" value="1"/>
</dbReference>
<proteinExistence type="inferred from homology"/>
<evidence type="ECO:0000256" key="5">
    <source>
        <dbReference type="HAMAP-Rule" id="MF_00374"/>
    </source>
</evidence>
<evidence type="ECO:0000256" key="2">
    <source>
        <dbReference type="ARBA" id="ARBA00022980"/>
    </source>
</evidence>
<dbReference type="eggNOG" id="COG0255">
    <property type="taxonomic scope" value="Bacteria"/>
</dbReference>
<evidence type="ECO:0000256" key="3">
    <source>
        <dbReference type="ARBA" id="ARBA00023274"/>
    </source>
</evidence>